<sequence length="260" mass="29995">MITATETSADGTSEESIFAGEPFKCRLSFYGRGQNASAPTLVTSKTNLHKGDLFVISLNEEGTQKLVLQVDEERLAATAPPEIFIDESIKRTFSVITFMRNLHTMQKVANKEKFALYLVELQVKEQYLSRGDMWRFSRKLINTNVYLKKSLDMFGMRATVYGLWVDKAPYRVSSGYLTKNTKIVFRSLSACCTIFLQMSKEMWDFDHQGDTFYEKAVDGFLADLFTRWKLMSCQHDVTMTLFSRVFYDAKSLEDFPQRLR</sequence>
<dbReference type="GO" id="GO:0034198">
    <property type="term" value="P:cellular response to amino acid starvation"/>
    <property type="evidence" value="ECO:0007669"/>
    <property type="project" value="TreeGrafter"/>
</dbReference>
<dbReference type="GO" id="GO:0005765">
    <property type="term" value="C:lysosomal membrane"/>
    <property type="evidence" value="ECO:0007669"/>
    <property type="project" value="TreeGrafter"/>
</dbReference>
<dbReference type="GO" id="GO:0010508">
    <property type="term" value="P:positive regulation of autophagy"/>
    <property type="evidence" value="ECO:0007669"/>
    <property type="project" value="TreeGrafter"/>
</dbReference>
<evidence type="ECO:0000259" key="1">
    <source>
        <dbReference type="Pfam" id="PF12257"/>
    </source>
</evidence>
<protein>
    <recommendedName>
        <fullName evidence="1">Vacuolar membrane-associated protein Iml1 N-terminal domain-containing protein</fullName>
    </recommendedName>
</protein>
<evidence type="ECO:0000313" key="3">
    <source>
        <dbReference type="Proteomes" id="UP000681720"/>
    </source>
</evidence>
<organism evidence="2 3">
    <name type="scientific">Rotaria magnacalcarata</name>
    <dbReference type="NCBI Taxonomy" id="392030"/>
    <lineage>
        <taxon>Eukaryota</taxon>
        <taxon>Metazoa</taxon>
        <taxon>Spiralia</taxon>
        <taxon>Gnathifera</taxon>
        <taxon>Rotifera</taxon>
        <taxon>Eurotatoria</taxon>
        <taxon>Bdelloidea</taxon>
        <taxon>Philodinida</taxon>
        <taxon>Philodinidae</taxon>
        <taxon>Rotaria</taxon>
    </lineage>
</organism>
<dbReference type="Pfam" id="PF12257">
    <property type="entry name" value="IML1"/>
    <property type="match status" value="1"/>
</dbReference>
<gene>
    <name evidence="2" type="ORF">GIL414_LOCUS43062</name>
</gene>
<dbReference type="EMBL" id="CAJOBJ010126303">
    <property type="protein sequence ID" value="CAF4701009.1"/>
    <property type="molecule type" value="Genomic_DNA"/>
</dbReference>
<dbReference type="PANTHER" id="PTHR13179">
    <property type="entry name" value="DEP DOMAIN CONTAINING PROTEIN 5"/>
    <property type="match status" value="1"/>
</dbReference>
<feature type="non-terminal residue" evidence="2">
    <location>
        <position position="260"/>
    </location>
</feature>
<dbReference type="InterPro" id="IPR048255">
    <property type="entry name" value="IML1_N"/>
</dbReference>
<dbReference type="GO" id="GO:0005096">
    <property type="term" value="F:GTPase activator activity"/>
    <property type="evidence" value="ECO:0007669"/>
    <property type="project" value="InterPro"/>
</dbReference>
<dbReference type="GO" id="GO:1990130">
    <property type="term" value="C:GATOR1 complex"/>
    <property type="evidence" value="ECO:0007669"/>
    <property type="project" value="TreeGrafter"/>
</dbReference>
<reference evidence="2" key="1">
    <citation type="submission" date="2021-02" db="EMBL/GenBank/DDBJ databases">
        <authorList>
            <person name="Nowell W R."/>
        </authorList>
    </citation>
    <scope>NUCLEOTIDE SEQUENCE</scope>
</reference>
<dbReference type="PANTHER" id="PTHR13179:SF8">
    <property type="entry name" value="GATOR COMPLEX PROTEIN DEPDC5"/>
    <property type="match status" value="1"/>
</dbReference>
<comment type="caution">
    <text evidence="2">The sequence shown here is derived from an EMBL/GenBank/DDBJ whole genome shotgun (WGS) entry which is preliminary data.</text>
</comment>
<dbReference type="GO" id="GO:1904262">
    <property type="term" value="P:negative regulation of TORC1 signaling"/>
    <property type="evidence" value="ECO:0007669"/>
    <property type="project" value="TreeGrafter"/>
</dbReference>
<name>A0A8S3AF64_9BILA</name>
<proteinExistence type="predicted"/>
<dbReference type="Proteomes" id="UP000681720">
    <property type="component" value="Unassembled WGS sequence"/>
</dbReference>
<dbReference type="InterPro" id="IPR027244">
    <property type="entry name" value="IML1"/>
</dbReference>
<evidence type="ECO:0000313" key="2">
    <source>
        <dbReference type="EMBL" id="CAF4701009.1"/>
    </source>
</evidence>
<dbReference type="AlphaFoldDB" id="A0A8S3AF64"/>
<accession>A0A8S3AF64</accession>
<feature type="domain" description="Vacuolar membrane-associated protein Iml1 N-terminal" evidence="1">
    <location>
        <begin position="119"/>
        <end position="257"/>
    </location>
</feature>